<feature type="coiled-coil region" evidence="1">
    <location>
        <begin position="198"/>
        <end position="228"/>
    </location>
</feature>
<evidence type="ECO:0000313" key="4">
    <source>
        <dbReference type="Proteomes" id="UP000886520"/>
    </source>
</evidence>
<dbReference type="Pfam" id="PF05250">
    <property type="entry name" value="UPF0193"/>
    <property type="match status" value="1"/>
</dbReference>
<organism evidence="3 4">
    <name type="scientific">Adiantum capillus-veneris</name>
    <name type="common">Maidenhair fern</name>
    <dbReference type="NCBI Taxonomy" id="13818"/>
    <lineage>
        <taxon>Eukaryota</taxon>
        <taxon>Viridiplantae</taxon>
        <taxon>Streptophyta</taxon>
        <taxon>Embryophyta</taxon>
        <taxon>Tracheophyta</taxon>
        <taxon>Polypodiopsida</taxon>
        <taxon>Polypodiidae</taxon>
        <taxon>Polypodiales</taxon>
        <taxon>Pteridineae</taxon>
        <taxon>Pteridaceae</taxon>
        <taxon>Vittarioideae</taxon>
        <taxon>Adiantum</taxon>
    </lineage>
</organism>
<comment type="caution">
    <text evidence="3">The sequence shown here is derived from an EMBL/GenBank/DDBJ whole genome shotgun (WGS) entry which is preliminary data.</text>
</comment>
<keyword evidence="1" id="KW-0175">Coiled coil</keyword>
<dbReference type="OrthoDB" id="189770at2759"/>
<name>A0A9D4U3V0_ADICA</name>
<evidence type="ECO:0000256" key="2">
    <source>
        <dbReference type="SAM" id="MobiDB-lite"/>
    </source>
</evidence>
<protein>
    <submittedName>
        <fullName evidence="3">Uncharacterized protein</fullName>
    </submittedName>
</protein>
<dbReference type="EMBL" id="JABFUD020000024">
    <property type="protein sequence ID" value="KAI5060483.1"/>
    <property type="molecule type" value="Genomic_DNA"/>
</dbReference>
<dbReference type="InterPro" id="IPR007914">
    <property type="entry name" value="UPF0193"/>
</dbReference>
<feature type="compositionally biased region" description="Pro residues" evidence="2">
    <location>
        <begin position="76"/>
        <end position="91"/>
    </location>
</feature>
<gene>
    <name evidence="3" type="ORF">GOP47_0024903</name>
</gene>
<sequence length="258" mass="29974">MPQTTASSLLQPARLRPFQQFPGESSSPLPLLKLPGRETSAGRALFALFNGYDLARKRGNLYSEHNAVRIRSRPPTWHPPELKTPPKPPPQKKTVRLPRFRRRPIVDPSHCQRQQAVGRRKASEILKQLQIDLECKELPPYPTKPLLDDKEKARLAMLFEWSGRLDKDQLMAEMTVLTRQPPKLKCRVRMQKIPQGSVEEMEKMVEQIAKEIQEREEFIREMDKLGQAQKYKSQVHSEIQKRVKEMEKLDMLITAEGR</sequence>
<dbReference type="AlphaFoldDB" id="A0A9D4U3V0"/>
<dbReference type="PANTHER" id="PTHR28348:SF1">
    <property type="entry name" value="UPF0193 PROTEIN EVG1"/>
    <property type="match status" value="1"/>
</dbReference>
<feature type="region of interest" description="Disordered" evidence="2">
    <location>
        <begin position="1"/>
        <end position="30"/>
    </location>
</feature>
<accession>A0A9D4U3V0</accession>
<feature type="compositionally biased region" description="Polar residues" evidence="2">
    <location>
        <begin position="1"/>
        <end position="10"/>
    </location>
</feature>
<proteinExistence type="predicted"/>
<feature type="region of interest" description="Disordered" evidence="2">
    <location>
        <begin position="72"/>
        <end position="94"/>
    </location>
</feature>
<evidence type="ECO:0000256" key="1">
    <source>
        <dbReference type="SAM" id="Coils"/>
    </source>
</evidence>
<keyword evidence="4" id="KW-1185">Reference proteome</keyword>
<dbReference type="PANTHER" id="PTHR28348">
    <property type="entry name" value="UPF0193 PROTEIN EVG1"/>
    <property type="match status" value="1"/>
</dbReference>
<evidence type="ECO:0000313" key="3">
    <source>
        <dbReference type="EMBL" id="KAI5060483.1"/>
    </source>
</evidence>
<dbReference type="Proteomes" id="UP000886520">
    <property type="component" value="Chromosome 24"/>
</dbReference>
<reference evidence="3" key="1">
    <citation type="submission" date="2021-01" db="EMBL/GenBank/DDBJ databases">
        <title>Adiantum capillus-veneris genome.</title>
        <authorList>
            <person name="Fang Y."/>
            <person name="Liao Q."/>
        </authorList>
    </citation>
    <scope>NUCLEOTIDE SEQUENCE</scope>
    <source>
        <strain evidence="3">H3</strain>
        <tissue evidence="3">Leaf</tissue>
    </source>
</reference>